<keyword evidence="4 10" id="KW-0812">Transmembrane</keyword>
<sequence>MFQKNKTQETTENGSIEGCLIVVLQVDGCLGRLGVSRLLRHFCGFIGPAPPASWCSALYSLFTDLTTLYNFFTLGVLFVSPGLSLSDRCTVGFPIMAMIHAIFRQTYLLVRRERFGNLLKSYCDLDAGAVLKARWSNLVLIVVMVTPMAAWCLGPVVMFLTEGGPRRFSVPAWLPTDMADSDAAFFTTALLQVLGATFTLTKNFAFDDLFLGMGLAQLDRFKLLGSRFAGLFAVHRIAEDGTLSFWDYDERRVTPEEAAELLKERLHVWITRHQQCINLRNTLHIELATRQMKELQDLYSPTFLILFTIQTIQLCFSAFVVVAAPLTRIQLVFCAFYVIGNILELFFTCRMGDLLSDQSGDMTGGVIDGGCVAAASSSPRLSSTLLITLIRAEKHQPMSAIRVFPLNTDTFRAVTPQCYPQ</sequence>
<comment type="caution">
    <text evidence="11">The sequence shown here is derived from an EMBL/GenBank/DDBJ whole genome shotgun (WGS) entry which is preliminary data.</text>
</comment>
<evidence type="ECO:0000256" key="4">
    <source>
        <dbReference type="ARBA" id="ARBA00022692"/>
    </source>
</evidence>
<gene>
    <name evidence="11" type="ORF">AAG570_001505</name>
</gene>
<dbReference type="InterPro" id="IPR004117">
    <property type="entry name" value="7tm6_olfct_rcpt"/>
</dbReference>
<evidence type="ECO:0000313" key="12">
    <source>
        <dbReference type="Proteomes" id="UP001558652"/>
    </source>
</evidence>
<evidence type="ECO:0000256" key="7">
    <source>
        <dbReference type="ARBA" id="ARBA00023136"/>
    </source>
</evidence>
<keyword evidence="6 10" id="KW-1133">Transmembrane helix</keyword>
<keyword evidence="12" id="KW-1185">Reference proteome</keyword>
<accession>A0ABD0YKS6</accession>
<dbReference type="AlphaFoldDB" id="A0ABD0YKS6"/>
<dbReference type="GO" id="GO:0005886">
    <property type="term" value="C:plasma membrane"/>
    <property type="evidence" value="ECO:0007669"/>
    <property type="project" value="UniProtKB-SubCell"/>
</dbReference>
<keyword evidence="9 10" id="KW-0807">Transducer</keyword>
<proteinExistence type="inferred from homology"/>
<organism evidence="11 12">
    <name type="scientific">Ranatra chinensis</name>
    <dbReference type="NCBI Taxonomy" id="642074"/>
    <lineage>
        <taxon>Eukaryota</taxon>
        <taxon>Metazoa</taxon>
        <taxon>Ecdysozoa</taxon>
        <taxon>Arthropoda</taxon>
        <taxon>Hexapoda</taxon>
        <taxon>Insecta</taxon>
        <taxon>Pterygota</taxon>
        <taxon>Neoptera</taxon>
        <taxon>Paraneoptera</taxon>
        <taxon>Hemiptera</taxon>
        <taxon>Heteroptera</taxon>
        <taxon>Panheteroptera</taxon>
        <taxon>Nepomorpha</taxon>
        <taxon>Nepidae</taxon>
        <taxon>Ranatrinae</taxon>
        <taxon>Ranatra</taxon>
    </lineage>
</organism>
<evidence type="ECO:0000256" key="10">
    <source>
        <dbReference type="RuleBase" id="RU351113"/>
    </source>
</evidence>
<dbReference type="Proteomes" id="UP001558652">
    <property type="component" value="Unassembled WGS sequence"/>
</dbReference>
<dbReference type="PANTHER" id="PTHR21137">
    <property type="entry name" value="ODORANT RECEPTOR"/>
    <property type="match status" value="1"/>
</dbReference>
<feature type="transmembrane region" description="Helical" evidence="10">
    <location>
        <begin position="298"/>
        <end position="323"/>
    </location>
</feature>
<keyword evidence="7 10" id="KW-0472">Membrane</keyword>
<evidence type="ECO:0000313" key="11">
    <source>
        <dbReference type="EMBL" id="KAL1123732.1"/>
    </source>
</evidence>
<dbReference type="PANTHER" id="PTHR21137:SF35">
    <property type="entry name" value="ODORANT RECEPTOR 19A-RELATED"/>
    <property type="match status" value="1"/>
</dbReference>
<evidence type="ECO:0000256" key="8">
    <source>
        <dbReference type="ARBA" id="ARBA00023170"/>
    </source>
</evidence>
<evidence type="ECO:0000256" key="6">
    <source>
        <dbReference type="ARBA" id="ARBA00022989"/>
    </source>
</evidence>
<keyword evidence="3 10" id="KW-0716">Sensory transduction</keyword>
<keyword evidence="2" id="KW-1003">Cell membrane</keyword>
<evidence type="ECO:0000256" key="5">
    <source>
        <dbReference type="ARBA" id="ARBA00022725"/>
    </source>
</evidence>
<comment type="similarity">
    <text evidence="10">Belongs to the insect chemoreceptor superfamily. Heteromeric odorant receptor channel (TC 1.A.69) family.</text>
</comment>
<comment type="subcellular location">
    <subcellularLocation>
        <location evidence="1 10">Cell membrane</location>
        <topology evidence="1 10">Multi-pass membrane protein</topology>
    </subcellularLocation>
</comment>
<evidence type="ECO:0000256" key="2">
    <source>
        <dbReference type="ARBA" id="ARBA00022475"/>
    </source>
</evidence>
<dbReference type="GO" id="GO:0007165">
    <property type="term" value="P:signal transduction"/>
    <property type="evidence" value="ECO:0007669"/>
    <property type="project" value="UniProtKB-KW"/>
</dbReference>
<evidence type="ECO:0000256" key="9">
    <source>
        <dbReference type="ARBA" id="ARBA00023224"/>
    </source>
</evidence>
<keyword evidence="8 10" id="KW-0675">Receptor</keyword>
<protein>
    <recommendedName>
        <fullName evidence="10">Odorant receptor</fullName>
    </recommendedName>
</protein>
<dbReference type="EMBL" id="JBFDAA010000011">
    <property type="protein sequence ID" value="KAL1123732.1"/>
    <property type="molecule type" value="Genomic_DNA"/>
</dbReference>
<dbReference type="GO" id="GO:0007608">
    <property type="term" value="P:sensory perception of smell"/>
    <property type="evidence" value="ECO:0007669"/>
    <property type="project" value="UniProtKB-KW"/>
</dbReference>
<feature type="transmembrane region" description="Helical" evidence="10">
    <location>
        <begin position="329"/>
        <end position="347"/>
    </location>
</feature>
<evidence type="ECO:0000256" key="3">
    <source>
        <dbReference type="ARBA" id="ARBA00022606"/>
    </source>
</evidence>
<feature type="transmembrane region" description="Helical" evidence="10">
    <location>
        <begin position="183"/>
        <end position="201"/>
    </location>
</feature>
<keyword evidence="5 10" id="KW-0552">Olfaction</keyword>
<comment type="caution">
    <text evidence="10">Lacks conserved residue(s) required for the propagation of feature annotation.</text>
</comment>
<feature type="transmembrane region" description="Helical" evidence="10">
    <location>
        <begin position="138"/>
        <end position="160"/>
    </location>
</feature>
<evidence type="ECO:0000256" key="1">
    <source>
        <dbReference type="ARBA" id="ARBA00004651"/>
    </source>
</evidence>
<name>A0ABD0YKS6_9HEMI</name>
<reference evidence="11 12" key="1">
    <citation type="submission" date="2024-07" db="EMBL/GenBank/DDBJ databases">
        <title>Chromosome-level genome assembly of the water stick insect Ranatra chinensis (Heteroptera: Nepidae).</title>
        <authorList>
            <person name="Liu X."/>
        </authorList>
    </citation>
    <scope>NUCLEOTIDE SEQUENCE [LARGE SCALE GENOMIC DNA]</scope>
    <source>
        <strain evidence="11">Cailab_2021Rc</strain>
        <tissue evidence="11">Muscle</tissue>
    </source>
</reference>
<dbReference type="Pfam" id="PF02949">
    <property type="entry name" value="7tm_6"/>
    <property type="match status" value="1"/>
</dbReference>